<accession>A0A0N5ANN2</accession>
<sequence>MKLLQLRFYGLGIICTNCIKTKHMSGSSNVKLHIQLADTAKGRLTNVKERIYVLTNTSETSPFKFYTDLKIA</sequence>
<reference evidence="2" key="1">
    <citation type="submission" date="2017-02" db="UniProtKB">
        <authorList>
            <consortium name="WormBaseParasite"/>
        </authorList>
    </citation>
    <scope>IDENTIFICATION</scope>
</reference>
<organism evidence="1 2">
    <name type="scientific">Syphacia muris</name>
    <dbReference type="NCBI Taxonomy" id="451379"/>
    <lineage>
        <taxon>Eukaryota</taxon>
        <taxon>Metazoa</taxon>
        <taxon>Ecdysozoa</taxon>
        <taxon>Nematoda</taxon>
        <taxon>Chromadorea</taxon>
        <taxon>Rhabditida</taxon>
        <taxon>Spirurina</taxon>
        <taxon>Oxyuridomorpha</taxon>
        <taxon>Oxyuroidea</taxon>
        <taxon>Oxyuridae</taxon>
        <taxon>Syphacia</taxon>
    </lineage>
</organism>
<proteinExistence type="predicted"/>
<dbReference type="AlphaFoldDB" id="A0A0N5ANN2"/>
<dbReference type="WBParaSite" id="SMUV_0000622501-mRNA-1">
    <property type="protein sequence ID" value="SMUV_0000622501-mRNA-1"/>
    <property type="gene ID" value="SMUV_0000622501"/>
</dbReference>
<name>A0A0N5ANN2_9BILA</name>
<protein>
    <submittedName>
        <fullName evidence="2">Transposase</fullName>
    </submittedName>
</protein>
<evidence type="ECO:0000313" key="2">
    <source>
        <dbReference type="WBParaSite" id="SMUV_0000622501-mRNA-1"/>
    </source>
</evidence>
<dbReference type="Proteomes" id="UP000046393">
    <property type="component" value="Unplaced"/>
</dbReference>
<keyword evidence="1" id="KW-1185">Reference proteome</keyword>
<evidence type="ECO:0000313" key="1">
    <source>
        <dbReference type="Proteomes" id="UP000046393"/>
    </source>
</evidence>